<evidence type="ECO:0000313" key="2">
    <source>
        <dbReference type="Proteomes" id="UP000292282"/>
    </source>
</evidence>
<name>A0A4Q9LSK9_9MICR</name>
<accession>A0A4Q9LSK9</accession>
<keyword evidence="2" id="KW-1185">Reference proteome</keyword>
<sequence length="120" mass="14133">MMALFVEKYYWIPKAYIREYIRDCQVERVNQTIKRWLAKKLHETGGRRWMKHLNIVVCVYNRTIHGATNKYPFMLFFGQPGFNNPLPRSIIVENEASMIVPAIDIDPDMILVEENAADTQ</sequence>
<dbReference type="Proteomes" id="UP000292282">
    <property type="component" value="Unassembled WGS sequence"/>
</dbReference>
<dbReference type="InterPro" id="IPR036397">
    <property type="entry name" value="RNaseH_sf"/>
</dbReference>
<evidence type="ECO:0000313" key="1">
    <source>
        <dbReference type="EMBL" id="TBU11563.1"/>
    </source>
</evidence>
<comment type="caution">
    <text evidence="1">The sequence shown here is derived from an EMBL/GenBank/DDBJ whole genome shotgun (WGS) entry which is preliminary data.</text>
</comment>
<dbReference type="OrthoDB" id="10267344at2759"/>
<reference evidence="1 2" key="1">
    <citation type="submission" date="2017-12" db="EMBL/GenBank/DDBJ databases">
        <authorList>
            <person name="Pombert J.-F."/>
            <person name="Haag K.L."/>
            <person name="Ebert D."/>
        </authorList>
    </citation>
    <scope>NUCLEOTIDE SEQUENCE [LARGE SCALE GENOMIC DNA]</scope>
    <source>
        <strain evidence="1">IL-G-3</strain>
    </source>
</reference>
<dbReference type="SUPFAM" id="SSF53098">
    <property type="entry name" value="Ribonuclease H-like"/>
    <property type="match status" value="1"/>
</dbReference>
<dbReference type="InterPro" id="IPR012337">
    <property type="entry name" value="RNaseH-like_sf"/>
</dbReference>
<dbReference type="AlphaFoldDB" id="A0A4Q9LSK9"/>
<dbReference type="VEuPathDB" id="MicrosporidiaDB:CWI38_1137p0010"/>
<proteinExistence type="predicted"/>
<protein>
    <recommendedName>
        <fullName evidence="3">Integrase catalytic domain-containing protein</fullName>
    </recommendedName>
</protein>
<organism evidence="1 2">
    <name type="scientific">Hamiltosporidium tvaerminnensis</name>
    <dbReference type="NCBI Taxonomy" id="1176355"/>
    <lineage>
        <taxon>Eukaryota</taxon>
        <taxon>Fungi</taxon>
        <taxon>Fungi incertae sedis</taxon>
        <taxon>Microsporidia</taxon>
        <taxon>Dubosqiidae</taxon>
        <taxon>Hamiltosporidium</taxon>
    </lineage>
</organism>
<dbReference type="Gene3D" id="3.30.420.10">
    <property type="entry name" value="Ribonuclease H-like superfamily/Ribonuclease H"/>
    <property type="match status" value="1"/>
</dbReference>
<evidence type="ECO:0008006" key="3">
    <source>
        <dbReference type="Google" id="ProtNLM"/>
    </source>
</evidence>
<dbReference type="GO" id="GO:0003676">
    <property type="term" value="F:nucleic acid binding"/>
    <property type="evidence" value="ECO:0007669"/>
    <property type="project" value="InterPro"/>
</dbReference>
<dbReference type="EMBL" id="PITK01001137">
    <property type="protein sequence ID" value="TBU11563.1"/>
    <property type="molecule type" value="Genomic_DNA"/>
</dbReference>
<gene>
    <name evidence="1" type="ORF">CWI38_1137p0010</name>
</gene>